<gene>
    <name evidence="2" type="ORF">F443_15321</name>
</gene>
<dbReference type="OrthoDB" id="94998at2759"/>
<evidence type="ECO:0000256" key="1">
    <source>
        <dbReference type="SAM" id="MobiDB-lite"/>
    </source>
</evidence>
<dbReference type="EMBL" id="ANIZ01002683">
    <property type="protein sequence ID" value="ETI39051.1"/>
    <property type="molecule type" value="Genomic_DNA"/>
</dbReference>
<dbReference type="eggNOG" id="ENOG502RD2C">
    <property type="taxonomic scope" value="Eukaryota"/>
</dbReference>
<protein>
    <submittedName>
        <fullName evidence="2">Uncharacterized protein</fullName>
    </submittedName>
</protein>
<dbReference type="PANTHER" id="PTHR35606:SF4">
    <property type="entry name" value="CELLULOSE-BINDING FAMILY II PROTEIN"/>
    <property type="match status" value="1"/>
</dbReference>
<proteinExistence type="predicted"/>
<comment type="caution">
    <text evidence="2">The sequence shown here is derived from an EMBL/GenBank/DDBJ whole genome shotgun (WGS) entry which is preliminary data.</text>
</comment>
<name>V9EJC8_PHYNI</name>
<accession>V9EJC8</accession>
<feature type="region of interest" description="Disordered" evidence="1">
    <location>
        <begin position="10"/>
        <end position="34"/>
    </location>
</feature>
<evidence type="ECO:0000313" key="3">
    <source>
        <dbReference type="Proteomes" id="UP000018721"/>
    </source>
</evidence>
<dbReference type="AlphaFoldDB" id="V9EJC8"/>
<dbReference type="HOGENOM" id="CLU_016835_0_1_1"/>
<dbReference type="PANTHER" id="PTHR35606">
    <property type="entry name" value="CELLULOSE-BINDING FAMILY II PROTEIN"/>
    <property type="match status" value="1"/>
</dbReference>
<sequence length="326" mass="37371">MEPVDIIPLASSSSVDEHQQNEQQQQQQQGSKTAGGDVIRFVAEAGQPVVAFTGTNISSAEPTFGQIVSKSGECVVAKPVEYISEEHLDWVWQNRIGPSAKLKKDVNWNVMTNKNFFLDKFVHNNDSINYCVRWDTSTNLKKDIASKFKDVLERHYNKWNKWLEGYNCWPFRKLETSVTVRLDGRVSGQLYERNLDSDGVPQCPVECYRFYDHVNNMWSDTSACESEPFDVSFWLKEDIPYGYGYDWGQEVSLNDTMNNLYDEDILFIGHEIGHGFGLPDFYGLDSKPARDFPNSIMMAYSSSTITASDGWMLRRVLDHVKPRLKI</sequence>
<dbReference type="SUPFAM" id="SSF55486">
    <property type="entry name" value="Metalloproteases ('zincins'), catalytic domain"/>
    <property type="match status" value="1"/>
</dbReference>
<organism evidence="2 3">
    <name type="scientific">Phytophthora nicotianae P1569</name>
    <dbReference type="NCBI Taxonomy" id="1317065"/>
    <lineage>
        <taxon>Eukaryota</taxon>
        <taxon>Sar</taxon>
        <taxon>Stramenopiles</taxon>
        <taxon>Oomycota</taxon>
        <taxon>Peronosporomycetes</taxon>
        <taxon>Peronosporales</taxon>
        <taxon>Peronosporaceae</taxon>
        <taxon>Phytophthora</taxon>
    </lineage>
</organism>
<dbReference type="Proteomes" id="UP000018721">
    <property type="component" value="Unassembled WGS sequence"/>
</dbReference>
<keyword evidence="3" id="KW-1185">Reference proteome</keyword>
<reference evidence="2 3" key="1">
    <citation type="submission" date="2013-11" db="EMBL/GenBank/DDBJ databases">
        <title>The Genome Sequence of Phytophthora parasitica P1569.</title>
        <authorList>
            <consortium name="The Broad Institute Genomics Platform"/>
            <person name="Russ C."/>
            <person name="Tyler B."/>
            <person name="Panabieres F."/>
            <person name="Shan W."/>
            <person name="Tripathy S."/>
            <person name="Grunwald N."/>
            <person name="Machado M."/>
            <person name="Johnson C.S."/>
            <person name="Arredondo F."/>
            <person name="Hong C."/>
            <person name="Coffey M."/>
            <person name="Young S.K."/>
            <person name="Zeng Q."/>
            <person name="Gargeya S."/>
            <person name="Fitzgerald M."/>
            <person name="Abouelleil A."/>
            <person name="Alvarado L."/>
            <person name="Chapman S.B."/>
            <person name="Gainer-Dewar J."/>
            <person name="Goldberg J."/>
            <person name="Griggs A."/>
            <person name="Gujja S."/>
            <person name="Hansen M."/>
            <person name="Howarth C."/>
            <person name="Imamovic A."/>
            <person name="Ireland A."/>
            <person name="Larimer J."/>
            <person name="McCowan C."/>
            <person name="Murphy C."/>
            <person name="Pearson M."/>
            <person name="Poon T.W."/>
            <person name="Priest M."/>
            <person name="Roberts A."/>
            <person name="Saif S."/>
            <person name="Shea T."/>
            <person name="Sykes S."/>
            <person name="Wortman J."/>
            <person name="Nusbaum C."/>
            <person name="Birren B."/>
        </authorList>
    </citation>
    <scope>NUCLEOTIDE SEQUENCE [LARGE SCALE GENOMIC DNA]</scope>
    <source>
        <strain evidence="2 3">P1569</strain>
    </source>
</reference>
<evidence type="ECO:0000313" key="2">
    <source>
        <dbReference type="EMBL" id="ETI39051.1"/>
    </source>
</evidence>